<gene>
    <name evidence="1" type="ORF">US86_C0008G0027</name>
</gene>
<reference evidence="1 2" key="1">
    <citation type="journal article" date="2015" name="Nature">
        <title>rRNA introns, odd ribosomes, and small enigmatic genomes across a large radiation of phyla.</title>
        <authorList>
            <person name="Brown C.T."/>
            <person name="Hug L.A."/>
            <person name="Thomas B.C."/>
            <person name="Sharon I."/>
            <person name="Castelle C.J."/>
            <person name="Singh A."/>
            <person name="Wilkins M.J."/>
            <person name="Williams K.H."/>
            <person name="Banfield J.F."/>
        </authorList>
    </citation>
    <scope>NUCLEOTIDE SEQUENCE [LARGE SCALE GENOMIC DNA]</scope>
</reference>
<dbReference type="Proteomes" id="UP000034235">
    <property type="component" value="Unassembled WGS sequence"/>
</dbReference>
<evidence type="ECO:0000313" key="2">
    <source>
        <dbReference type="Proteomes" id="UP000034235"/>
    </source>
</evidence>
<accession>A0A0G0LWP6</accession>
<organism evidence="1 2">
    <name type="scientific">Candidatus Daviesbacteria bacterium GW2011_GWA2_38_24</name>
    <dbReference type="NCBI Taxonomy" id="1618422"/>
    <lineage>
        <taxon>Bacteria</taxon>
        <taxon>Candidatus Daviesiibacteriota</taxon>
    </lineage>
</organism>
<dbReference type="Gene3D" id="3.40.50.720">
    <property type="entry name" value="NAD(P)-binding Rossmann-like Domain"/>
    <property type="match status" value="1"/>
</dbReference>
<proteinExistence type="predicted"/>
<evidence type="ECO:0000313" key="1">
    <source>
        <dbReference type="EMBL" id="KKQ65804.1"/>
    </source>
</evidence>
<comment type="caution">
    <text evidence="1">The sequence shown here is derived from an EMBL/GenBank/DDBJ whole genome shotgun (WGS) entry which is preliminary data.</text>
</comment>
<protein>
    <submittedName>
        <fullName evidence="1">Uncharacterized protein</fullName>
    </submittedName>
</protein>
<dbReference type="AlphaFoldDB" id="A0A0G0LWP6"/>
<dbReference type="EMBL" id="LBUP01000008">
    <property type="protein sequence ID" value="KKQ65804.1"/>
    <property type="molecule type" value="Genomic_DNA"/>
</dbReference>
<dbReference type="SUPFAM" id="SSF51735">
    <property type="entry name" value="NAD(P)-binding Rossmann-fold domains"/>
    <property type="match status" value="1"/>
</dbReference>
<sequence length="450" mass="48975">MVLEAISRKEQIRALSYKTLNPVRPTLRVVPNGVSQEINDMITTQGRIEQAMFDWEELGLDEPGLDPKKRIGSGRFAFLVHPRSMGYDVPRQFPYLSRKYFDAETIKREFLKIPPFRASMITGVKDKNNNLVEGYVIIATILPEQLSLAVTPREERKAIGYMKENVEDTLRLGYQLGADGIGLGALSGTFTKMGKATEEKYPEIGITTGHSFTSQLIRDTFIAATDRLAMNDLGSLEVAVVGAGGSIGESAARFCAGRVGRMTLFDLGAKENIMQQFIEINKKSSNTEINCVTVVNGKDPKYELLKNADVVICASTATEPFIRSDWLKKGALVIDDSAPFNIGQGVVESVGGVTLHVVARTPDGVGFNFPFGLATEDSIFACGVEITALAMAGKLKEGHTGPSNEDSIQRIAPIVTAAGFGLAPFQSFGVLVTDQDFEIAKKVRQGRLTP</sequence>
<dbReference type="InterPro" id="IPR036291">
    <property type="entry name" value="NAD(P)-bd_dom_sf"/>
</dbReference>
<name>A0A0G0LWP6_9BACT</name>